<keyword evidence="4" id="KW-0963">Cytoplasm</keyword>
<feature type="region of interest" description="Disordered" evidence="10">
    <location>
        <begin position="1"/>
        <end position="20"/>
    </location>
</feature>
<dbReference type="AlphaFoldDB" id="A0A5J5ARS5"/>
<dbReference type="Proteomes" id="UP000325577">
    <property type="component" value="Linkage Group LG19"/>
</dbReference>
<evidence type="ECO:0000256" key="5">
    <source>
        <dbReference type="ARBA" id="ARBA00022664"/>
    </source>
</evidence>
<evidence type="ECO:0000256" key="2">
    <source>
        <dbReference type="ARBA" id="ARBA00004514"/>
    </source>
</evidence>
<accession>A0A5J5ARS5</accession>
<keyword evidence="8 9" id="KW-0687">Ribonucleoprotein</keyword>
<sequence length="92" mass="10552">MSRPMEEDGGKNEEEEFNTGPLSVLMMSVKNNTQVLINWRCGLRYLRLEKGRKKPNQLTRTDSSVRCFCAETLLSLFLGTQSERAKLELCHS</sequence>
<keyword evidence="7 9" id="KW-0539">Nucleus</keyword>
<dbReference type="GO" id="GO:0030532">
    <property type="term" value="C:small nuclear ribonucleoprotein complex"/>
    <property type="evidence" value="ECO:0007669"/>
    <property type="project" value="InterPro"/>
</dbReference>
<keyword evidence="12" id="KW-1185">Reference proteome</keyword>
<evidence type="ECO:0000313" key="12">
    <source>
        <dbReference type="Proteomes" id="UP000325577"/>
    </source>
</evidence>
<reference evidence="11 12" key="1">
    <citation type="submission" date="2019-09" db="EMBL/GenBank/DDBJ databases">
        <title>A chromosome-level genome assembly of the Chinese tupelo Nyssa sinensis.</title>
        <authorList>
            <person name="Yang X."/>
            <person name="Kang M."/>
            <person name="Yang Y."/>
            <person name="Xiong H."/>
            <person name="Wang M."/>
            <person name="Zhang Z."/>
            <person name="Wang Z."/>
            <person name="Wu H."/>
            <person name="Ma T."/>
            <person name="Liu J."/>
            <person name="Xi Z."/>
        </authorList>
    </citation>
    <scope>NUCLEOTIDE SEQUENCE [LARGE SCALE GENOMIC DNA]</scope>
    <source>
        <strain evidence="11">J267</strain>
        <tissue evidence="11">Leaf</tissue>
    </source>
</reference>
<evidence type="ECO:0000256" key="7">
    <source>
        <dbReference type="ARBA" id="ARBA00023242"/>
    </source>
</evidence>
<proteinExistence type="inferred from homology"/>
<evidence type="ECO:0000256" key="6">
    <source>
        <dbReference type="ARBA" id="ARBA00023187"/>
    </source>
</evidence>
<name>A0A5J5ARS5_9ASTE</name>
<feature type="compositionally biased region" description="Basic and acidic residues" evidence="10">
    <location>
        <begin position="1"/>
        <end position="12"/>
    </location>
</feature>
<dbReference type="PANTHER" id="PTHR12777">
    <property type="entry name" value="SMALL NUCLEAR RIBONUCLEOPROTEIN SM D2"/>
    <property type="match status" value="1"/>
</dbReference>
<dbReference type="Gene3D" id="2.30.30.100">
    <property type="match status" value="1"/>
</dbReference>
<comment type="similarity">
    <text evidence="3 9">Belongs to the snRNP core protein family.</text>
</comment>
<evidence type="ECO:0000256" key="8">
    <source>
        <dbReference type="ARBA" id="ARBA00023274"/>
    </source>
</evidence>
<dbReference type="InterPro" id="IPR027248">
    <property type="entry name" value="Sm_D2"/>
</dbReference>
<comment type="subcellular location">
    <subcellularLocation>
        <location evidence="2">Cytoplasm</location>
        <location evidence="2">Cytosol</location>
    </subcellularLocation>
    <subcellularLocation>
        <location evidence="1 9">Nucleus</location>
    </subcellularLocation>
</comment>
<evidence type="ECO:0000256" key="10">
    <source>
        <dbReference type="SAM" id="MobiDB-lite"/>
    </source>
</evidence>
<dbReference type="GO" id="GO:0008380">
    <property type="term" value="P:RNA splicing"/>
    <property type="evidence" value="ECO:0007669"/>
    <property type="project" value="UniProtKB-KW"/>
</dbReference>
<dbReference type="EMBL" id="CM018042">
    <property type="protein sequence ID" value="KAA8532462.1"/>
    <property type="molecule type" value="Genomic_DNA"/>
</dbReference>
<evidence type="ECO:0000256" key="1">
    <source>
        <dbReference type="ARBA" id="ARBA00004123"/>
    </source>
</evidence>
<dbReference type="OrthoDB" id="1568199at2759"/>
<organism evidence="11 12">
    <name type="scientific">Nyssa sinensis</name>
    <dbReference type="NCBI Taxonomy" id="561372"/>
    <lineage>
        <taxon>Eukaryota</taxon>
        <taxon>Viridiplantae</taxon>
        <taxon>Streptophyta</taxon>
        <taxon>Embryophyta</taxon>
        <taxon>Tracheophyta</taxon>
        <taxon>Spermatophyta</taxon>
        <taxon>Magnoliopsida</taxon>
        <taxon>eudicotyledons</taxon>
        <taxon>Gunneridae</taxon>
        <taxon>Pentapetalae</taxon>
        <taxon>asterids</taxon>
        <taxon>Cornales</taxon>
        <taxon>Nyssaceae</taxon>
        <taxon>Nyssa</taxon>
    </lineage>
</organism>
<evidence type="ECO:0000256" key="9">
    <source>
        <dbReference type="RuleBase" id="RU365051"/>
    </source>
</evidence>
<gene>
    <name evidence="11" type="ORF">F0562_032495</name>
</gene>
<keyword evidence="6 9" id="KW-0508">mRNA splicing</keyword>
<dbReference type="GO" id="GO:0006397">
    <property type="term" value="P:mRNA processing"/>
    <property type="evidence" value="ECO:0007669"/>
    <property type="project" value="UniProtKB-KW"/>
</dbReference>
<protein>
    <recommendedName>
        <fullName evidence="9">Small nuclear ribonucleoprotein Sm D2</fullName>
        <shortName evidence="9">Sm-D2</shortName>
    </recommendedName>
    <alternativeName>
        <fullName evidence="9">snRNP core protein D2</fullName>
    </alternativeName>
</protein>
<evidence type="ECO:0000313" key="11">
    <source>
        <dbReference type="EMBL" id="KAA8532462.1"/>
    </source>
</evidence>
<evidence type="ECO:0000256" key="4">
    <source>
        <dbReference type="ARBA" id="ARBA00022490"/>
    </source>
</evidence>
<evidence type="ECO:0000256" key="3">
    <source>
        <dbReference type="ARBA" id="ARBA00008146"/>
    </source>
</evidence>
<keyword evidence="5 9" id="KW-0507">mRNA processing</keyword>
<dbReference type="GO" id="GO:0005829">
    <property type="term" value="C:cytosol"/>
    <property type="evidence" value="ECO:0007669"/>
    <property type="project" value="UniProtKB-SubCell"/>
</dbReference>